<feature type="compositionally biased region" description="Polar residues" evidence="1">
    <location>
        <begin position="64"/>
        <end position="76"/>
    </location>
</feature>
<dbReference type="AlphaFoldDB" id="X1HBE0"/>
<feature type="non-terminal residue" evidence="2">
    <location>
        <position position="160"/>
    </location>
</feature>
<organism evidence="2">
    <name type="scientific">marine sediment metagenome</name>
    <dbReference type="NCBI Taxonomy" id="412755"/>
    <lineage>
        <taxon>unclassified sequences</taxon>
        <taxon>metagenomes</taxon>
        <taxon>ecological metagenomes</taxon>
    </lineage>
</organism>
<name>X1HBE0_9ZZZZ</name>
<sequence length="160" mass="16224">MRELSLIAAIVAILAATIVLAQEELEPAAPPDASEPAARANPFSPLDFGAAPAPWSASPPPVETSPTQADAVSQTASPTAAKLNGILYCESKPLVVINDLIAGIGDEVAGMRVTAIARDKVTLAGPRGVWVMTPLQPEARPAPAVPPAPAETGKPGVGPE</sequence>
<feature type="region of interest" description="Disordered" evidence="1">
    <location>
        <begin position="49"/>
        <end position="76"/>
    </location>
</feature>
<protein>
    <recommendedName>
        <fullName evidence="3">Type II secretion system protein GspC N-terminal domain-containing protein</fullName>
    </recommendedName>
</protein>
<comment type="caution">
    <text evidence="2">The sequence shown here is derived from an EMBL/GenBank/DDBJ whole genome shotgun (WGS) entry which is preliminary data.</text>
</comment>
<reference evidence="2" key="1">
    <citation type="journal article" date="2014" name="Front. Microbiol.">
        <title>High frequency of phylogenetically diverse reductive dehalogenase-homologous genes in deep subseafloor sedimentary metagenomes.</title>
        <authorList>
            <person name="Kawai M."/>
            <person name="Futagami T."/>
            <person name="Toyoda A."/>
            <person name="Takaki Y."/>
            <person name="Nishi S."/>
            <person name="Hori S."/>
            <person name="Arai W."/>
            <person name="Tsubouchi T."/>
            <person name="Morono Y."/>
            <person name="Uchiyama I."/>
            <person name="Ito T."/>
            <person name="Fujiyama A."/>
            <person name="Inagaki F."/>
            <person name="Takami H."/>
        </authorList>
    </citation>
    <scope>NUCLEOTIDE SEQUENCE</scope>
    <source>
        <strain evidence="2">Expedition CK06-06</strain>
    </source>
</reference>
<feature type="region of interest" description="Disordered" evidence="1">
    <location>
        <begin position="138"/>
        <end position="160"/>
    </location>
</feature>
<proteinExistence type="predicted"/>
<gene>
    <name evidence="2" type="ORF">S03H2_46904</name>
</gene>
<evidence type="ECO:0008006" key="3">
    <source>
        <dbReference type="Google" id="ProtNLM"/>
    </source>
</evidence>
<dbReference type="EMBL" id="BARU01029485">
    <property type="protein sequence ID" value="GAH67481.1"/>
    <property type="molecule type" value="Genomic_DNA"/>
</dbReference>
<evidence type="ECO:0000313" key="2">
    <source>
        <dbReference type="EMBL" id="GAH67481.1"/>
    </source>
</evidence>
<accession>X1HBE0</accession>
<evidence type="ECO:0000256" key="1">
    <source>
        <dbReference type="SAM" id="MobiDB-lite"/>
    </source>
</evidence>